<feature type="domain" description="HipA-like C-terminal" evidence="3">
    <location>
        <begin position="55"/>
        <end position="282"/>
    </location>
</feature>
<dbReference type="EMBL" id="VSSQ01000995">
    <property type="protein sequence ID" value="MPM03946.1"/>
    <property type="molecule type" value="Genomic_DNA"/>
</dbReference>
<sequence>MQRCLYCYQPLEQGQTDFHPQCSKKLFGTTTPPELPYTKDDIESLALEVVRSQVTVTGVQPKLSVDLEKEANGKKRFTIVGLWGKYILKPQTELYVNLPENEDLTMHLATMVNIKTVPHSLIRFKDGSLAYITKRIDRDKKKGKIPMEDMCQLTEKLTEQKYKGSHEQIAKIIMLHSAYPVLDLLTYFEVLLFCYLTGNADMHLKNFSLYKPANEYILAPAYDLLSTKLVLPDDKDELALTLNARKRKLKKSDFNHLLNTYKIDEKVIENIYEKYRKIVPQWLNFIDTSFLPQQMKEEYKSIINKRKSILDLSNF</sequence>
<dbReference type="Pfam" id="PF07804">
    <property type="entry name" value="HipA_C"/>
    <property type="match status" value="1"/>
</dbReference>
<evidence type="ECO:0000259" key="3">
    <source>
        <dbReference type="Pfam" id="PF07804"/>
    </source>
</evidence>
<dbReference type="InterPro" id="IPR012893">
    <property type="entry name" value="HipA-like_C"/>
</dbReference>
<protein>
    <recommendedName>
        <fullName evidence="3">HipA-like C-terminal domain-containing protein</fullName>
    </recommendedName>
</protein>
<dbReference type="AlphaFoldDB" id="A0A644WJ96"/>
<comment type="caution">
    <text evidence="4">The sequence shown here is derived from an EMBL/GenBank/DDBJ whole genome shotgun (WGS) entry which is preliminary data.</text>
</comment>
<dbReference type="Gene3D" id="1.10.1070.20">
    <property type="match status" value="1"/>
</dbReference>
<dbReference type="InterPro" id="IPR052028">
    <property type="entry name" value="HipA_Ser/Thr_kinase"/>
</dbReference>
<dbReference type="PANTHER" id="PTHR37419">
    <property type="entry name" value="SERINE/THREONINE-PROTEIN KINASE TOXIN HIPA"/>
    <property type="match status" value="1"/>
</dbReference>
<dbReference type="GO" id="GO:0005829">
    <property type="term" value="C:cytosol"/>
    <property type="evidence" value="ECO:0007669"/>
    <property type="project" value="TreeGrafter"/>
</dbReference>
<keyword evidence="1" id="KW-0808">Transferase</keyword>
<dbReference type="PANTHER" id="PTHR37419:SF1">
    <property type="entry name" value="SERINE_THREONINE-PROTEIN KINASE TOXIN HIPA"/>
    <property type="match status" value="1"/>
</dbReference>
<organism evidence="4">
    <name type="scientific">bioreactor metagenome</name>
    <dbReference type="NCBI Taxonomy" id="1076179"/>
    <lineage>
        <taxon>unclassified sequences</taxon>
        <taxon>metagenomes</taxon>
        <taxon>ecological metagenomes</taxon>
    </lineage>
</organism>
<gene>
    <name evidence="4" type="ORF">SDC9_50213</name>
</gene>
<evidence type="ECO:0000256" key="1">
    <source>
        <dbReference type="ARBA" id="ARBA00022679"/>
    </source>
</evidence>
<evidence type="ECO:0000313" key="4">
    <source>
        <dbReference type="EMBL" id="MPM03946.1"/>
    </source>
</evidence>
<reference evidence="4" key="1">
    <citation type="submission" date="2019-08" db="EMBL/GenBank/DDBJ databases">
        <authorList>
            <person name="Kucharzyk K."/>
            <person name="Murdoch R.W."/>
            <person name="Higgins S."/>
            <person name="Loffler F."/>
        </authorList>
    </citation>
    <scope>NUCLEOTIDE SEQUENCE</scope>
</reference>
<accession>A0A644WJ96</accession>
<proteinExistence type="predicted"/>
<keyword evidence="2" id="KW-0418">Kinase</keyword>
<evidence type="ECO:0000256" key="2">
    <source>
        <dbReference type="ARBA" id="ARBA00022777"/>
    </source>
</evidence>
<name>A0A644WJ96_9ZZZZ</name>
<dbReference type="GO" id="GO:0004674">
    <property type="term" value="F:protein serine/threonine kinase activity"/>
    <property type="evidence" value="ECO:0007669"/>
    <property type="project" value="TreeGrafter"/>
</dbReference>